<reference evidence="22" key="1">
    <citation type="submission" date="2011-07" db="EMBL/GenBank/DDBJ databases">
        <authorList>
            <consortium name="Caenorhabditis brenneri Sequencing and Analysis Consortium"/>
            <person name="Wilson R.K."/>
        </authorList>
    </citation>
    <scope>NUCLEOTIDE SEQUENCE [LARGE SCALE GENOMIC DNA]</scope>
    <source>
        <strain evidence="22">PB2801</strain>
    </source>
</reference>
<keyword evidence="22" id="KW-1185">Reference proteome</keyword>
<evidence type="ECO:0000256" key="17">
    <source>
        <dbReference type="ARBA" id="ARBA00044501"/>
    </source>
</evidence>
<evidence type="ECO:0000256" key="6">
    <source>
        <dbReference type="ARBA" id="ARBA00022617"/>
    </source>
</evidence>
<feature type="transmembrane region" description="Helical" evidence="20">
    <location>
        <begin position="462"/>
        <end position="479"/>
    </location>
</feature>
<evidence type="ECO:0000256" key="15">
    <source>
        <dbReference type="ARBA" id="ARBA00023136"/>
    </source>
</evidence>
<feature type="transmembrane region" description="Helical" evidence="20">
    <location>
        <begin position="499"/>
        <end position="517"/>
    </location>
</feature>
<keyword evidence="9" id="KW-0999">Mitochondrion inner membrane</keyword>
<keyword evidence="12" id="KW-0408">Iron</keyword>
<dbReference type="eggNOG" id="KOG2725">
    <property type="taxonomic scope" value="Eukaryota"/>
</dbReference>
<evidence type="ECO:0000256" key="8">
    <source>
        <dbReference type="ARBA" id="ARBA00022723"/>
    </source>
</evidence>
<dbReference type="InterPro" id="IPR023754">
    <property type="entry name" value="HemeA_Synthase_type2"/>
</dbReference>
<dbReference type="STRING" id="135651.G0MVD1"/>
<dbReference type="FunCoup" id="G0MVD1">
    <property type="interactions" value="3478"/>
</dbReference>
<evidence type="ECO:0000256" key="3">
    <source>
        <dbReference type="ARBA" id="ARBA00004273"/>
    </source>
</evidence>
<evidence type="ECO:0000256" key="7">
    <source>
        <dbReference type="ARBA" id="ARBA00022692"/>
    </source>
</evidence>
<feature type="region of interest" description="Disordered" evidence="19">
    <location>
        <begin position="1"/>
        <end position="34"/>
    </location>
</feature>
<dbReference type="HAMAP" id="MF_01665">
    <property type="entry name" value="HemeA_synth_type2"/>
    <property type="match status" value="1"/>
</dbReference>
<dbReference type="OrthoDB" id="1726137at2759"/>
<dbReference type="eggNOG" id="KOG3996">
    <property type="taxonomic scope" value="Eukaryota"/>
</dbReference>
<evidence type="ECO:0000256" key="9">
    <source>
        <dbReference type="ARBA" id="ARBA00022792"/>
    </source>
</evidence>
<evidence type="ECO:0000256" key="12">
    <source>
        <dbReference type="ARBA" id="ARBA00023004"/>
    </source>
</evidence>
<dbReference type="GO" id="GO:0006784">
    <property type="term" value="P:heme A biosynthetic process"/>
    <property type="evidence" value="ECO:0007669"/>
    <property type="project" value="InterPro"/>
</dbReference>
<keyword evidence="10 20" id="KW-1133">Transmembrane helix</keyword>
<keyword evidence="11" id="KW-0560">Oxidoreductase</keyword>
<feature type="region of interest" description="Disordered" evidence="19">
    <location>
        <begin position="67"/>
        <end position="89"/>
    </location>
</feature>
<dbReference type="GO" id="GO:0120547">
    <property type="term" value="F:heme A synthase activity"/>
    <property type="evidence" value="ECO:0007669"/>
    <property type="project" value="UniProtKB-EC"/>
</dbReference>
<dbReference type="Pfam" id="PF01265">
    <property type="entry name" value="Cyto_heme_lyase"/>
    <property type="match status" value="1"/>
</dbReference>
<comment type="pathway">
    <text evidence="17">Porphyrin-containing compound metabolism; heme A biosynthesis; heme A from heme O: step 1/1.</text>
</comment>
<dbReference type="PANTHER" id="PTHR23289">
    <property type="entry name" value="CYTOCHROME C OXIDASE ASSEMBLY PROTEIN COX15"/>
    <property type="match status" value="1"/>
</dbReference>
<protein>
    <recommendedName>
        <fullName evidence="5">holocytochrome-c synthase</fullName>
        <ecNumber evidence="5">4.4.1.17</ecNumber>
    </recommendedName>
</protein>
<evidence type="ECO:0000256" key="13">
    <source>
        <dbReference type="ARBA" id="ARBA00023128"/>
    </source>
</evidence>
<dbReference type="GO" id="GO:0016653">
    <property type="term" value="F:oxidoreductase activity, acting on NAD(P)H, heme protein as acceptor"/>
    <property type="evidence" value="ECO:0007669"/>
    <property type="project" value="TreeGrafter"/>
</dbReference>
<evidence type="ECO:0000256" key="11">
    <source>
        <dbReference type="ARBA" id="ARBA00023002"/>
    </source>
</evidence>
<keyword evidence="6" id="KW-0349">Heme</keyword>
<evidence type="ECO:0000313" key="22">
    <source>
        <dbReference type="Proteomes" id="UP000008068"/>
    </source>
</evidence>
<dbReference type="GO" id="GO:0004408">
    <property type="term" value="F:holocytochrome-c synthase activity"/>
    <property type="evidence" value="ECO:0007669"/>
    <property type="project" value="UniProtKB-EC"/>
</dbReference>
<evidence type="ECO:0000256" key="14">
    <source>
        <dbReference type="ARBA" id="ARBA00023133"/>
    </source>
</evidence>
<gene>
    <name evidence="21" type="ORF">CAEBREN_11373</name>
</gene>
<evidence type="ECO:0000256" key="2">
    <source>
        <dbReference type="ARBA" id="ARBA00004141"/>
    </source>
</evidence>
<dbReference type="AlphaFoldDB" id="G0MVD1"/>
<dbReference type="OMA" id="MTITATW"/>
<feature type="compositionally biased region" description="Polar residues" evidence="19">
    <location>
        <begin position="1"/>
        <end position="14"/>
    </location>
</feature>
<keyword evidence="8" id="KW-0479">Metal-binding</keyword>
<dbReference type="PANTHER" id="PTHR23289:SF2">
    <property type="entry name" value="CYTOCHROME C OXIDASE ASSEMBLY PROTEIN COX15 HOMOLOG"/>
    <property type="match status" value="1"/>
</dbReference>
<keyword evidence="15 20" id="KW-0472">Membrane</keyword>
<comment type="cofactor">
    <cofactor evidence="1">
        <name>heme b</name>
        <dbReference type="ChEBI" id="CHEBI:60344"/>
    </cofactor>
</comment>
<dbReference type="EMBL" id="GL379814">
    <property type="protein sequence ID" value="EGT44980.1"/>
    <property type="molecule type" value="Genomic_DNA"/>
</dbReference>
<evidence type="ECO:0000256" key="1">
    <source>
        <dbReference type="ARBA" id="ARBA00001970"/>
    </source>
</evidence>
<feature type="transmembrane region" description="Helical" evidence="20">
    <location>
        <begin position="432"/>
        <end position="450"/>
    </location>
</feature>
<name>G0MVD1_CAEBE</name>
<dbReference type="Proteomes" id="UP000008068">
    <property type="component" value="Unassembled WGS sequence"/>
</dbReference>
<evidence type="ECO:0000256" key="16">
    <source>
        <dbReference type="ARBA" id="ARBA00023239"/>
    </source>
</evidence>
<proteinExistence type="inferred from homology"/>
<dbReference type="Pfam" id="PF02628">
    <property type="entry name" value="COX15-CtaA"/>
    <property type="match status" value="1"/>
</dbReference>
<dbReference type="GO" id="GO:0005743">
    <property type="term" value="C:mitochondrial inner membrane"/>
    <property type="evidence" value="ECO:0007669"/>
    <property type="project" value="UniProtKB-SubCell"/>
</dbReference>
<evidence type="ECO:0000256" key="19">
    <source>
        <dbReference type="SAM" id="MobiDB-lite"/>
    </source>
</evidence>
<comment type="catalytic activity">
    <reaction evidence="18">
        <text>Fe(II)-heme o + 2 A + H2O = Fe(II)-heme a + 2 AH2</text>
        <dbReference type="Rhea" id="RHEA:63388"/>
        <dbReference type="ChEBI" id="CHEBI:13193"/>
        <dbReference type="ChEBI" id="CHEBI:15377"/>
        <dbReference type="ChEBI" id="CHEBI:17499"/>
        <dbReference type="ChEBI" id="CHEBI:60530"/>
        <dbReference type="ChEBI" id="CHEBI:61715"/>
        <dbReference type="EC" id="1.17.99.9"/>
    </reaction>
    <physiologicalReaction direction="left-to-right" evidence="18">
        <dbReference type="Rhea" id="RHEA:63389"/>
    </physiologicalReaction>
</comment>
<accession>G0MVD1</accession>
<feature type="compositionally biased region" description="Polar residues" evidence="19">
    <location>
        <begin position="67"/>
        <end position="77"/>
    </location>
</feature>
<evidence type="ECO:0000256" key="20">
    <source>
        <dbReference type="SAM" id="Phobius"/>
    </source>
</evidence>
<evidence type="ECO:0000256" key="18">
    <source>
        <dbReference type="ARBA" id="ARBA00048044"/>
    </source>
</evidence>
<dbReference type="InterPro" id="IPR000511">
    <property type="entry name" value="Holocyt_c/c1_synthase"/>
</dbReference>
<feature type="transmembrane region" description="Helical" evidence="20">
    <location>
        <begin position="603"/>
        <end position="623"/>
    </location>
</feature>
<keyword evidence="13" id="KW-0496">Mitochondrion</keyword>
<dbReference type="EC" id="4.4.1.17" evidence="5"/>
<keyword evidence="16" id="KW-0456">Lyase</keyword>
<evidence type="ECO:0000313" key="21">
    <source>
        <dbReference type="EMBL" id="EGT44980.1"/>
    </source>
</evidence>
<comment type="subcellular location">
    <subcellularLocation>
        <location evidence="2">Membrane</location>
        <topology evidence="2">Multi-pass membrane protein</topology>
    </subcellularLocation>
    <subcellularLocation>
        <location evidence="3">Mitochondrion inner membrane</location>
    </subcellularLocation>
</comment>
<dbReference type="InParanoid" id="G0MVD1"/>
<organism evidence="22">
    <name type="scientific">Caenorhabditis brenneri</name>
    <name type="common">Nematode worm</name>
    <dbReference type="NCBI Taxonomy" id="135651"/>
    <lineage>
        <taxon>Eukaryota</taxon>
        <taxon>Metazoa</taxon>
        <taxon>Ecdysozoa</taxon>
        <taxon>Nematoda</taxon>
        <taxon>Chromadorea</taxon>
        <taxon>Rhabditida</taxon>
        <taxon>Rhabditina</taxon>
        <taxon>Rhabditomorpha</taxon>
        <taxon>Rhabditoidea</taxon>
        <taxon>Rhabditidae</taxon>
        <taxon>Peloderinae</taxon>
        <taxon>Caenorhabditis</taxon>
    </lineage>
</organism>
<dbReference type="HOGENOM" id="CLU_399698_0_0_1"/>
<sequence>MGSSQSAPKVQDMNSDAERIRKAQHNMAAAGGGSECPLTAEQKAAAAADGCGSAGGCPVGADKGSINPLNNELSHPNQKPAPDQPFSLPTERKISTIPKAGTENETWVYPSPQMFWNAMLKKGWRWQDDSLTQKDMDNIISIHNANNEEAWKEVMKWENLLHPLLHTGVSSTRLLVLPQIFPFHQLKDTTSAIDKLKKHSILLLAFRPFYLSCNDLAYSVDRLVSPVISVMIVSCFPFLHVLQWNSIAHDLSVSSTRYFTVFSSVTDISFLNENDNVKKSTTEDSSSSGRSSRSMWLLASKQLTKFSQLPRVSLLNQGIQNVKQGFRRNFGISVKDVDEKSRKRIGWWLMGCAGMCYGAVALGGVTRLTESGLSMVNWDLFKTMKPPFGQKQWEEEFEKYKEYPEYKFKSSNQEMTLNEFKFIWSMEYGHRMWGRAIGLVFLIPCAYFWARGRFAPDMKRRMAVATTLLLAQGGIGWWMVKSGLDPSQNSSDVPRVSQYRLATHLTMAFVLYSIFFWNGLSHLMKPHDLTAVRSKLGALRGMTHGSKLMVFSTAIMGAFVAGLDAGLVYNSWPKFADNWIPENMLSRSPTWKNFFENDVTVQFVHRNLAYLTVISVLSTFLIGRRAPIPKRTRMALNLTVAAVFGQAALGVFTLINYVPVWLAACHQSGSMALLSSVLWLSHELRRLPK</sequence>
<keyword evidence="14" id="KW-0350">Heme biosynthesis</keyword>
<evidence type="ECO:0000256" key="5">
    <source>
        <dbReference type="ARBA" id="ARBA00012218"/>
    </source>
</evidence>
<keyword evidence="7 20" id="KW-0812">Transmembrane</keyword>
<comment type="similarity">
    <text evidence="4">Belongs to the cytochrome c-type heme lyase family.</text>
</comment>
<evidence type="ECO:0000256" key="4">
    <source>
        <dbReference type="ARBA" id="ARBA00007255"/>
    </source>
</evidence>
<feature type="transmembrane region" description="Helical" evidence="20">
    <location>
        <begin position="345"/>
        <end position="365"/>
    </location>
</feature>
<feature type="transmembrane region" description="Helical" evidence="20">
    <location>
        <begin position="635"/>
        <end position="655"/>
    </location>
</feature>
<evidence type="ECO:0000256" key="10">
    <source>
        <dbReference type="ARBA" id="ARBA00022989"/>
    </source>
</evidence>
<feature type="transmembrane region" description="Helical" evidence="20">
    <location>
        <begin position="548"/>
        <end position="569"/>
    </location>
</feature>
<dbReference type="InterPro" id="IPR003780">
    <property type="entry name" value="COX15/CtaA_fam"/>
</dbReference>
<dbReference type="GO" id="GO:0046872">
    <property type="term" value="F:metal ion binding"/>
    <property type="evidence" value="ECO:0007669"/>
    <property type="project" value="UniProtKB-KW"/>
</dbReference>
<dbReference type="PROSITE" id="PS00821">
    <property type="entry name" value="CYTO_HEME_LYASE_1"/>
    <property type="match status" value="1"/>
</dbReference>